<dbReference type="GO" id="GO:0003677">
    <property type="term" value="F:DNA binding"/>
    <property type="evidence" value="ECO:0007669"/>
    <property type="project" value="UniProtKB-KW"/>
</dbReference>
<dbReference type="Proteomes" id="UP001185899">
    <property type="component" value="Unassembled WGS sequence"/>
</dbReference>
<protein>
    <submittedName>
        <fullName evidence="1">DNA-binding protein</fullName>
    </submittedName>
</protein>
<evidence type="ECO:0000313" key="1">
    <source>
        <dbReference type="EMBL" id="MDV6230877.1"/>
    </source>
</evidence>
<keyword evidence="1" id="KW-0238">DNA-binding</keyword>
<evidence type="ECO:0000313" key="2">
    <source>
        <dbReference type="Proteomes" id="UP001185899"/>
    </source>
</evidence>
<organism evidence="1 2">
    <name type="scientific">Rhodococcus cercidiphylli</name>
    <dbReference type="NCBI Taxonomy" id="489916"/>
    <lineage>
        <taxon>Bacteria</taxon>
        <taxon>Bacillati</taxon>
        <taxon>Actinomycetota</taxon>
        <taxon>Actinomycetes</taxon>
        <taxon>Mycobacteriales</taxon>
        <taxon>Nocardiaceae</taxon>
        <taxon>Rhodococcus</taxon>
    </lineage>
</organism>
<sequence>MPVWSAEDVRALGVRTDVPTAGSVLGMGSCAAYELARRGEFPVPVLKLGRKYVVPVAGLLAILGISTQSAA</sequence>
<comment type="caution">
    <text evidence="1">The sequence shown here is derived from an EMBL/GenBank/DDBJ whole genome shotgun (WGS) entry which is preliminary data.</text>
</comment>
<gene>
    <name evidence="1" type="ORF">R3P95_09975</name>
</gene>
<reference evidence="1 2" key="1">
    <citation type="submission" date="2023-10" db="EMBL/GenBank/DDBJ databases">
        <title>Development of a sustainable strategy for remediation of hydrocarbon-contaminated territories based on the waste exchange concept.</title>
        <authorList>
            <person name="Krivoruchko A."/>
        </authorList>
    </citation>
    <scope>NUCLEOTIDE SEQUENCE [LARGE SCALE GENOMIC DNA]</scope>
    <source>
        <strain evidence="1 2">IEGM 1322</strain>
    </source>
</reference>
<dbReference type="EMBL" id="JAWLKE010000003">
    <property type="protein sequence ID" value="MDV6230877.1"/>
    <property type="molecule type" value="Genomic_DNA"/>
</dbReference>
<keyword evidence="2" id="KW-1185">Reference proteome</keyword>
<name>A0ABU4AXA8_9NOCA</name>
<proteinExistence type="predicted"/>
<dbReference type="RefSeq" id="WP_317548303.1">
    <property type="nucleotide sequence ID" value="NZ_JAWLKE010000003.1"/>
</dbReference>
<accession>A0ABU4AXA8</accession>